<evidence type="ECO:0000313" key="4">
    <source>
        <dbReference type="EMBL" id="MBL1100648.1"/>
    </source>
</evidence>
<feature type="domain" description="DUF8017" evidence="3">
    <location>
        <begin position="160"/>
        <end position="351"/>
    </location>
</feature>
<protein>
    <recommendedName>
        <fullName evidence="3">DUF8017 domain-containing protein</fullName>
    </recommendedName>
</protein>
<comment type="caution">
    <text evidence="4">The sequence shown here is derived from an EMBL/GenBank/DDBJ whole genome shotgun (WGS) entry which is preliminary data.</text>
</comment>
<evidence type="ECO:0000256" key="2">
    <source>
        <dbReference type="SAM" id="Phobius"/>
    </source>
</evidence>
<dbReference type="Pfam" id="PF26056">
    <property type="entry name" value="DUF8017"/>
    <property type="match status" value="1"/>
</dbReference>
<feature type="compositionally biased region" description="Pro residues" evidence="1">
    <location>
        <begin position="42"/>
        <end position="54"/>
    </location>
</feature>
<feature type="region of interest" description="Disordered" evidence="1">
    <location>
        <begin position="115"/>
        <end position="163"/>
    </location>
</feature>
<feature type="compositionally biased region" description="Low complexity" evidence="1">
    <location>
        <begin position="1"/>
        <end position="12"/>
    </location>
</feature>
<keyword evidence="2" id="KW-0472">Membrane</keyword>
<feature type="compositionally biased region" description="Basic and acidic residues" evidence="1">
    <location>
        <begin position="145"/>
        <end position="155"/>
    </location>
</feature>
<accession>A0ABS1NKW9</accession>
<keyword evidence="2" id="KW-0812">Transmembrane</keyword>
<evidence type="ECO:0000313" key="5">
    <source>
        <dbReference type="Proteomes" id="UP000634229"/>
    </source>
</evidence>
<feature type="region of interest" description="Disordered" evidence="1">
    <location>
        <begin position="1"/>
        <end position="89"/>
    </location>
</feature>
<feature type="transmembrane region" description="Helical" evidence="2">
    <location>
        <begin position="93"/>
        <end position="113"/>
    </location>
</feature>
<gene>
    <name evidence="4" type="ORF">JK363_29110</name>
</gene>
<proteinExistence type="predicted"/>
<evidence type="ECO:0000256" key="1">
    <source>
        <dbReference type="SAM" id="MobiDB-lite"/>
    </source>
</evidence>
<name>A0ABS1NKW9_9ACTN</name>
<dbReference type="RefSeq" id="WP_201879366.1">
    <property type="nucleotide sequence ID" value="NZ_JAERRF010000021.1"/>
</dbReference>
<feature type="compositionally biased region" description="Low complexity" evidence="1">
    <location>
        <begin position="55"/>
        <end position="75"/>
    </location>
</feature>
<keyword evidence="5" id="KW-1185">Reference proteome</keyword>
<organism evidence="4 5">
    <name type="scientific">Streptomyces coffeae</name>
    <dbReference type="NCBI Taxonomy" id="621382"/>
    <lineage>
        <taxon>Bacteria</taxon>
        <taxon>Bacillati</taxon>
        <taxon>Actinomycetota</taxon>
        <taxon>Actinomycetes</taxon>
        <taxon>Kitasatosporales</taxon>
        <taxon>Streptomycetaceae</taxon>
        <taxon>Streptomyces</taxon>
    </lineage>
</organism>
<dbReference type="SUPFAM" id="SSF81995">
    <property type="entry name" value="beta-sandwich domain of Sec23/24"/>
    <property type="match status" value="1"/>
</dbReference>
<sequence length="356" mass="37627">MWPGQQPPGGEQNPHDQNPYHQPGYHQPNPYQQPGYQQPNPYQQPPQQPQPGQPGQPQQQPGYGGPQQPQGWGAPSAPPGAPEPPRKKRTATIAIVTAVAVVAAATVAAVLVLNKNDSKDDESNESGKKPASSSAPASSDPTEDPGGRQEDDNPRDGGSVKPVIPGWKTVVSAKRHNAFDVPANWGVESSGLSIGFEDDKGKPLVVMSAPGIYKKDYCTVKREGGYENKSDAAAAGSKGAQGAKSEASAARIEAGNWVFSAFDQKKTGTLKVSKAKKFTSEHGLKGYTASATVTGVKKTDKCSTDGKSVTVSYTDTNGDFATWVLYSVKGTKNEVPDATIKKIMSSLRPLKSDTGF</sequence>
<dbReference type="EMBL" id="JAERRF010000021">
    <property type="protein sequence ID" value="MBL1100648.1"/>
    <property type="molecule type" value="Genomic_DNA"/>
</dbReference>
<evidence type="ECO:0000259" key="3">
    <source>
        <dbReference type="Pfam" id="PF26056"/>
    </source>
</evidence>
<dbReference type="Proteomes" id="UP000634229">
    <property type="component" value="Unassembled WGS sequence"/>
</dbReference>
<feature type="compositionally biased region" description="Low complexity" evidence="1">
    <location>
        <begin position="19"/>
        <end position="41"/>
    </location>
</feature>
<reference evidence="4 5" key="1">
    <citation type="submission" date="2021-01" db="EMBL/GenBank/DDBJ databases">
        <title>WGS of actinomycetes isolated from Thailand.</title>
        <authorList>
            <person name="Thawai C."/>
        </authorList>
    </citation>
    <scope>NUCLEOTIDE SEQUENCE [LARGE SCALE GENOMIC DNA]</scope>
    <source>
        <strain evidence="4 5">CA1R205</strain>
    </source>
</reference>
<keyword evidence="2" id="KW-1133">Transmembrane helix</keyword>
<feature type="compositionally biased region" description="Low complexity" evidence="1">
    <location>
        <begin position="130"/>
        <end position="140"/>
    </location>
</feature>
<dbReference type="InterPro" id="IPR058330">
    <property type="entry name" value="DUF8017"/>
</dbReference>